<feature type="domain" description="Guanylate cyclase" evidence="2">
    <location>
        <begin position="11"/>
        <end position="119"/>
    </location>
</feature>
<dbReference type="PROSITE" id="PS50005">
    <property type="entry name" value="TPR"/>
    <property type="match status" value="1"/>
</dbReference>
<dbReference type="InterPro" id="IPR019734">
    <property type="entry name" value="TPR_rpt"/>
</dbReference>
<dbReference type="Gene3D" id="1.25.40.10">
    <property type="entry name" value="Tetratricopeptide repeat domain"/>
    <property type="match status" value="1"/>
</dbReference>
<dbReference type="SUPFAM" id="SSF55073">
    <property type="entry name" value="Nucleotide cyclase"/>
    <property type="match status" value="1"/>
</dbReference>
<dbReference type="PANTHER" id="PTHR43081:SF19">
    <property type="entry name" value="PH-SENSITIVE ADENYLATE CYCLASE RV1264"/>
    <property type="match status" value="1"/>
</dbReference>
<dbReference type="EMBL" id="JAABNT010000020">
    <property type="protein sequence ID" value="NEK24703.1"/>
    <property type="molecule type" value="Genomic_DNA"/>
</dbReference>
<dbReference type="SUPFAM" id="SSF48452">
    <property type="entry name" value="TPR-like"/>
    <property type="match status" value="1"/>
</dbReference>
<dbReference type="GO" id="GO:0035556">
    <property type="term" value="P:intracellular signal transduction"/>
    <property type="evidence" value="ECO:0007669"/>
    <property type="project" value="InterPro"/>
</dbReference>
<dbReference type="InterPro" id="IPR029787">
    <property type="entry name" value="Nucleotide_cyclase"/>
</dbReference>
<dbReference type="Proteomes" id="UP000468591">
    <property type="component" value="Unassembled WGS sequence"/>
</dbReference>
<keyword evidence="1" id="KW-0802">TPR repeat</keyword>
<dbReference type="GO" id="GO:0006171">
    <property type="term" value="P:cAMP biosynthetic process"/>
    <property type="evidence" value="ECO:0007669"/>
    <property type="project" value="TreeGrafter"/>
</dbReference>
<dbReference type="Gene3D" id="3.30.70.1230">
    <property type="entry name" value="Nucleotide cyclase"/>
    <property type="match status" value="1"/>
</dbReference>
<dbReference type="InterPro" id="IPR001054">
    <property type="entry name" value="A/G_cyclase"/>
</dbReference>
<dbReference type="GO" id="GO:0004016">
    <property type="term" value="F:adenylate cyclase activity"/>
    <property type="evidence" value="ECO:0007669"/>
    <property type="project" value="UniProtKB-ARBA"/>
</dbReference>
<dbReference type="PROSITE" id="PS50125">
    <property type="entry name" value="GUANYLATE_CYCLASE_2"/>
    <property type="match status" value="1"/>
</dbReference>
<evidence type="ECO:0000256" key="1">
    <source>
        <dbReference type="PROSITE-ProRule" id="PRU00339"/>
    </source>
</evidence>
<feature type="repeat" description="TPR" evidence="1">
    <location>
        <begin position="441"/>
        <end position="474"/>
    </location>
</feature>
<dbReference type="InterPro" id="IPR011990">
    <property type="entry name" value="TPR-like_helical_dom_sf"/>
</dbReference>
<protein>
    <recommendedName>
        <fullName evidence="2">Guanylate cyclase domain-containing protein</fullName>
    </recommendedName>
</protein>
<dbReference type="CDD" id="cd07302">
    <property type="entry name" value="CHD"/>
    <property type="match status" value="1"/>
</dbReference>
<dbReference type="AlphaFoldDB" id="A0A6P0CJL8"/>
<evidence type="ECO:0000313" key="3">
    <source>
        <dbReference type="EMBL" id="NEK24703.1"/>
    </source>
</evidence>
<sequence length="578" mass="64071">MKTNIHRKLSAVLSADVAGYSRLMSENESRTLEDLRRLRTDLFEPTVKRFEGDVIKRMGDGWLVDFKSALDAVQCAFAVQRELRDDPRIKLRIGIHVGDIVHEAEDIFGNGVNIASRLQEVVEPGGVAVSGPTYNMVSTAVPEPFQDAGEQRLKNIAELERVFVWNGRLLSHSDAKQDTRGSRKSALIVLPFSTAEKTGDAPALAMGLWDTIITALSRFSWFLTIPRNISRIYEGEETTLETLRRDQGVSYAVEGKLRLAGGRVRVNIDLLDVNTSDSIWSGHFDGEAADPFEMEDRITRSILAEVLPRVLGAEARRVAIATDGSAWDLILKGRNLMWHVNEKDVASAQELFRQAIELNSESGIGQSDLSWSYTIQRIYGWGAALDVTSLRAQETARAAVAADEGDAYALTAASFAQLLLSEADDAISLAQRAVQLNPHLAVSHAAMALGYFQQGQYEEAHRFGEDSLQLSPQDPFRSMVRSARGMYFLMLGQTEELERNAREMIRDFPGMPTGYRQLAVAHVKNGQFAEAKRIVEEDILRLLPGHTASASGRQIPFGKNEEARKHWVNALVKAGLPL</sequence>
<reference evidence="3 4" key="1">
    <citation type="submission" date="2020-01" db="EMBL/GenBank/DDBJ databases">
        <title>Sulfitobacter sediminilitoris sp. nov., isolated from a tidal flat.</title>
        <authorList>
            <person name="Park S."/>
            <person name="Yoon J.-H."/>
        </authorList>
    </citation>
    <scope>NUCLEOTIDE SEQUENCE [LARGE SCALE GENOMIC DNA]</scope>
    <source>
        <strain evidence="3 4">JBTF-M27</strain>
    </source>
</reference>
<gene>
    <name evidence="3" type="ORF">GV827_20210</name>
</gene>
<comment type="caution">
    <text evidence="3">The sequence shown here is derived from an EMBL/GenBank/DDBJ whole genome shotgun (WGS) entry which is preliminary data.</text>
</comment>
<dbReference type="InterPro" id="IPR050697">
    <property type="entry name" value="Adenylyl/Guanylyl_Cyclase_3/4"/>
</dbReference>
<dbReference type="Pfam" id="PF00211">
    <property type="entry name" value="Guanylate_cyc"/>
    <property type="match status" value="1"/>
</dbReference>
<proteinExistence type="predicted"/>
<evidence type="ECO:0000313" key="4">
    <source>
        <dbReference type="Proteomes" id="UP000468591"/>
    </source>
</evidence>
<evidence type="ECO:0000259" key="2">
    <source>
        <dbReference type="PROSITE" id="PS50125"/>
    </source>
</evidence>
<accession>A0A6P0CJL8</accession>
<dbReference type="SMART" id="SM00028">
    <property type="entry name" value="TPR"/>
    <property type="match status" value="3"/>
</dbReference>
<keyword evidence="4" id="KW-1185">Reference proteome</keyword>
<name>A0A6P0CJL8_9RHOB</name>
<organism evidence="3 4">
    <name type="scientific">Sulfitobacter sediminilitoris</name>
    <dbReference type="NCBI Taxonomy" id="2698830"/>
    <lineage>
        <taxon>Bacteria</taxon>
        <taxon>Pseudomonadati</taxon>
        <taxon>Pseudomonadota</taxon>
        <taxon>Alphaproteobacteria</taxon>
        <taxon>Rhodobacterales</taxon>
        <taxon>Roseobacteraceae</taxon>
        <taxon>Sulfitobacter</taxon>
    </lineage>
</organism>
<dbReference type="RefSeq" id="WP_164355628.1">
    <property type="nucleotide sequence ID" value="NZ_JAABNT010000020.1"/>
</dbReference>
<dbReference type="PANTHER" id="PTHR43081">
    <property type="entry name" value="ADENYLATE CYCLASE, TERMINAL-DIFFERENTIATION SPECIFIC-RELATED"/>
    <property type="match status" value="1"/>
</dbReference>